<dbReference type="InterPro" id="IPR036280">
    <property type="entry name" value="Multihaem_cyt_sf"/>
</dbReference>
<dbReference type="EMBL" id="JJNZ01000143">
    <property type="protein sequence ID" value="KDC47353.1"/>
    <property type="molecule type" value="Genomic_DNA"/>
</dbReference>
<dbReference type="AlphaFoldDB" id="A0ABD3Y3R1"/>
<dbReference type="InterPro" id="IPR051829">
    <property type="entry name" value="Multiheme_Cytochr_ET"/>
</dbReference>
<feature type="non-terminal residue" evidence="2">
    <location>
        <position position="1"/>
    </location>
</feature>
<sequence>TNGLCLQCHSASEYNKPEHHRHKEQSTGAQCVNCHMPTTRYMGVDDRRDHSFKIPRPNISIKYDTPNACVQCHDGQTNEWAASTLEKWHGKPPELSASEHSMLELRSLKTISKNAHMRLINDLSLNEIDRASAIAYLGNSGAELNDDTVKSWVNSPLPLIRLAIAKVGFLLPEAERLKSYKQLLTDKLKSVRVAAAQNLSQMQSQLTGLNESIIELAHANNVNTWRGEGSINQSMLALNKQDINGAIKSLQKGISVDPYFDASYVNLADIYYRLGQTEKMQSVLNNGLKAVATSAPLHYANGMALIRSGN</sequence>
<evidence type="ECO:0000313" key="2">
    <source>
        <dbReference type="EMBL" id="KDC47353.1"/>
    </source>
</evidence>
<accession>A0ABD3Y3R1</accession>
<dbReference type="SUPFAM" id="SSF48695">
    <property type="entry name" value="Multiheme cytochromes"/>
    <property type="match status" value="1"/>
</dbReference>
<gene>
    <name evidence="2" type="ORF">DC53_21140</name>
</gene>
<comment type="caution">
    <text evidence="2">The sequence shown here is derived from an EMBL/GenBank/DDBJ whole genome shotgun (WGS) entry which is preliminary data.</text>
</comment>
<reference evidence="2 3" key="1">
    <citation type="submission" date="2014-04" db="EMBL/GenBank/DDBJ databases">
        <title>Pseudoalteromonas galatheae sp. nov., isolated from a deep-sea polychaete near Canal Concepcion, Chile.</title>
        <authorList>
            <person name="Machado H.R."/>
            <person name="Gram L."/>
            <person name="Vynne N.G."/>
        </authorList>
    </citation>
    <scope>NUCLEOTIDE SEQUENCE [LARGE SCALE GENOMIC DNA]</scope>
    <source>
        <strain evidence="2 3">KMM216</strain>
    </source>
</reference>
<protein>
    <submittedName>
        <fullName evidence="2">Uncharacterized protein</fullName>
    </submittedName>
</protein>
<dbReference type="InterPro" id="IPR019734">
    <property type="entry name" value="TPR_rpt"/>
</dbReference>
<dbReference type="PANTHER" id="PTHR35038:SF8">
    <property type="entry name" value="C-TYPE POLYHEME CYTOCHROME OMCC"/>
    <property type="match status" value="1"/>
</dbReference>
<organism evidence="2 3">
    <name type="scientific">Pseudoalteromonas fuliginea</name>
    <dbReference type="NCBI Taxonomy" id="1872678"/>
    <lineage>
        <taxon>Bacteria</taxon>
        <taxon>Pseudomonadati</taxon>
        <taxon>Pseudomonadota</taxon>
        <taxon>Gammaproteobacteria</taxon>
        <taxon>Alteromonadales</taxon>
        <taxon>Pseudoalteromonadaceae</taxon>
        <taxon>Pseudoalteromonas</taxon>
    </lineage>
</organism>
<keyword evidence="1" id="KW-0732">Signal</keyword>
<dbReference type="Proteomes" id="UP000027154">
    <property type="component" value="Unassembled WGS sequence"/>
</dbReference>
<dbReference type="Gene3D" id="1.10.1130.10">
    <property type="entry name" value="Flavocytochrome C3, Chain A"/>
    <property type="match status" value="1"/>
</dbReference>
<dbReference type="Pfam" id="PF13181">
    <property type="entry name" value="TPR_8"/>
    <property type="match status" value="1"/>
</dbReference>
<feature type="non-terminal residue" evidence="2">
    <location>
        <position position="310"/>
    </location>
</feature>
<dbReference type="Gene3D" id="1.25.40.10">
    <property type="entry name" value="Tetratricopeptide repeat domain"/>
    <property type="match status" value="1"/>
</dbReference>
<evidence type="ECO:0000256" key="1">
    <source>
        <dbReference type="ARBA" id="ARBA00022729"/>
    </source>
</evidence>
<name>A0ABD3Y3R1_9GAMM</name>
<dbReference type="InterPro" id="IPR011990">
    <property type="entry name" value="TPR-like_helical_dom_sf"/>
</dbReference>
<dbReference type="PANTHER" id="PTHR35038">
    <property type="entry name" value="DISSIMILATORY SULFITE REDUCTASE SIRA"/>
    <property type="match status" value="1"/>
</dbReference>
<evidence type="ECO:0000313" key="3">
    <source>
        <dbReference type="Proteomes" id="UP000027154"/>
    </source>
</evidence>
<proteinExistence type="predicted"/>
<dbReference type="SUPFAM" id="SSF48452">
    <property type="entry name" value="TPR-like"/>
    <property type="match status" value="1"/>
</dbReference>